<feature type="transmembrane region" description="Helical" evidence="8">
    <location>
        <begin position="5"/>
        <end position="22"/>
    </location>
</feature>
<dbReference type="PANTHER" id="PTHR13285">
    <property type="entry name" value="ACYLTRANSFERASE"/>
    <property type="match status" value="1"/>
</dbReference>
<dbReference type="GO" id="GO:0016746">
    <property type="term" value="F:acyltransferase activity"/>
    <property type="evidence" value="ECO:0007669"/>
    <property type="project" value="UniProtKB-KW"/>
</dbReference>
<dbReference type="GO" id="GO:0042121">
    <property type="term" value="P:alginic acid biosynthetic process"/>
    <property type="evidence" value="ECO:0007669"/>
    <property type="project" value="InterPro"/>
</dbReference>
<organism evidence="9 10">
    <name type="scientific">Candidatus Jorgensenbacteria bacterium GW2011_GWA1_48_11</name>
    <dbReference type="NCBI Taxonomy" id="1618660"/>
    <lineage>
        <taxon>Bacteria</taxon>
        <taxon>Candidatus Joergenseniibacteriota</taxon>
    </lineage>
</organism>
<feature type="transmembrane region" description="Helical" evidence="8">
    <location>
        <begin position="394"/>
        <end position="413"/>
    </location>
</feature>
<dbReference type="AlphaFoldDB" id="A0A0G1UBI3"/>
<name>A0A0G1UBI3_9BACT</name>
<dbReference type="InterPro" id="IPR004299">
    <property type="entry name" value="MBOAT_fam"/>
</dbReference>
<feature type="transmembrane region" description="Helical" evidence="8">
    <location>
        <begin position="113"/>
        <end position="136"/>
    </location>
</feature>
<dbReference type="PATRIC" id="fig|1618660.3.peg.87"/>
<feature type="transmembrane region" description="Helical" evidence="8">
    <location>
        <begin position="444"/>
        <end position="463"/>
    </location>
</feature>
<dbReference type="Pfam" id="PF03062">
    <property type="entry name" value="MBOAT"/>
    <property type="match status" value="1"/>
</dbReference>
<evidence type="ECO:0000256" key="6">
    <source>
        <dbReference type="ARBA" id="ARBA00023136"/>
    </source>
</evidence>
<comment type="caution">
    <text evidence="9">The sequence shown here is derived from an EMBL/GenBank/DDBJ whole genome shotgun (WGS) entry which is preliminary data.</text>
</comment>
<dbReference type="PIRSF" id="PIRSF016636">
    <property type="entry name" value="AlgI_DltB"/>
    <property type="match status" value="1"/>
</dbReference>
<evidence type="ECO:0000256" key="7">
    <source>
        <dbReference type="PIRNR" id="PIRNR016636"/>
    </source>
</evidence>
<dbReference type="GO" id="GO:0005886">
    <property type="term" value="C:plasma membrane"/>
    <property type="evidence" value="ECO:0007669"/>
    <property type="project" value="UniProtKB-SubCell"/>
</dbReference>
<dbReference type="InterPro" id="IPR024194">
    <property type="entry name" value="Ac/AlaTfrase_AlgI/DltB"/>
</dbReference>
<keyword evidence="7" id="KW-0012">Acyltransferase</keyword>
<evidence type="ECO:0000313" key="9">
    <source>
        <dbReference type="EMBL" id="KKU91477.1"/>
    </source>
</evidence>
<feature type="transmembrane region" description="Helical" evidence="8">
    <location>
        <begin position="148"/>
        <end position="167"/>
    </location>
</feature>
<comment type="subcellular location">
    <subcellularLocation>
        <location evidence="1">Cell membrane</location>
        <topology evidence="1">Multi-pass membrane protein</topology>
    </subcellularLocation>
</comment>
<reference evidence="9 10" key="1">
    <citation type="journal article" date="2015" name="Nature">
        <title>rRNA introns, odd ribosomes, and small enigmatic genomes across a large radiation of phyla.</title>
        <authorList>
            <person name="Brown C.T."/>
            <person name="Hug L.A."/>
            <person name="Thomas B.C."/>
            <person name="Sharon I."/>
            <person name="Castelle C.J."/>
            <person name="Singh A."/>
            <person name="Wilkins M.J."/>
            <person name="Williams K.H."/>
            <person name="Banfield J.F."/>
        </authorList>
    </citation>
    <scope>NUCLEOTIDE SEQUENCE [LARGE SCALE GENOMIC DNA]</scope>
</reference>
<keyword evidence="4 8" id="KW-0812">Transmembrane</keyword>
<evidence type="ECO:0000256" key="4">
    <source>
        <dbReference type="ARBA" id="ARBA00022692"/>
    </source>
</evidence>
<keyword evidence="7 9" id="KW-0808">Transferase</keyword>
<evidence type="ECO:0000256" key="3">
    <source>
        <dbReference type="ARBA" id="ARBA00022475"/>
    </source>
</evidence>
<dbReference type="Proteomes" id="UP000034956">
    <property type="component" value="Unassembled WGS sequence"/>
</dbReference>
<evidence type="ECO:0000313" key="10">
    <source>
        <dbReference type="Proteomes" id="UP000034956"/>
    </source>
</evidence>
<dbReference type="InterPro" id="IPR051085">
    <property type="entry name" value="MB_O-acyltransferase"/>
</dbReference>
<accession>A0A0G1UBI3</accession>
<evidence type="ECO:0000256" key="2">
    <source>
        <dbReference type="ARBA" id="ARBA00010323"/>
    </source>
</evidence>
<feature type="transmembrane region" description="Helical" evidence="8">
    <location>
        <begin position="307"/>
        <end position="324"/>
    </location>
</feature>
<evidence type="ECO:0000256" key="1">
    <source>
        <dbReference type="ARBA" id="ARBA00004651"/>
    </source>
</evidence>
<evidence type="ECO:0000256" key="8">
    <source>
        <dbReference type="SAM" id="Phobius"/>
    </source>
</evidence>
<feature type="transmembrane region" description="Helical" evidence="8">
    <location>
        <begin position="475"/>
        <end position="493"/>
    </location>
</feature>
<dbReference type="PIRSF" id="PIRSF500217">
    <property type="entry name" value="AlgI"/>
    <property type="match status" value="1"/>
</dbReference>
<feature type="transmembrane region" description="Helical" evidence="8">
    <location>
        <begin position="367"/>
        <end position="388"/>
    </location>
</feature>
<dbReference type="InterPro" id="IPR028362">
    <property type="entry name" value="AlgI"/>
</dbReference>
<keyword evidence="6 7" id="KW-0472">Membrane</keyword>
<comment type="similarity">
    <text evidence="2 7">Belongs to the membrane-bound acyltransferase family.</text>
</comment>
<sequence>MLFNSFSFLLFFPIVVAIYYLAPHKWRSLILLIASSYFYMAFVPKYILILFFLIATDFFLAKQIEKNQGEKRKILLFVSILANLGTLFVFKYFNFFSDNVGALARLIHWNYSLPILSIVLPLGLSFHVFQSLSYVIEVYRGKYRAENNLLTYALYVMFFPQLVAGPIERPYNLLPQLKQEQKFGLQNLKAGLERMLWGFFKKIVIADNLAAYVDQAYLYPQGYSGLILLTATFFFAIQLYCDFSGYSDIAIGGAQVLGIKLIENFNYPYLSRSMAEYWRRWHMSLSNWLRDYLYYPLVFSIKAHVRTRLYLALFITMVLIGLWHGADWTFVAFGALHGFYMVFGQITQKSRQWIVRKVGFLKFPRLYHFWQTLLTFSLACIGFVFFRAATLGDAGYILIHSFNGLIGFFGRFVGVTTSLNQATTPALFGFLNQFLLDGEGRRQFLFLIFLVLFFVLAEAVSYSKTLNLFSVKYRWVRAVLYFSAVLAIMNLGVTHEIPFIYFQF</sequence>
<feature type="transmembrane region" description="Helical" evidence="8">
    <location>
        <begin position="222"/>
        <end position="241"/>
    </location>
</feature>
<protein>
    <submittedName>
        <fullName evidence="9">Membrane bound O-acyl transferase MBOAT family protein</fullName>
    </submittedName>
</protein>
<keyword evidence="5 8" id="KW-1133">Transmembrane helix</keyword>
<feature type="transmembrane region" description="Helical" evidence="8">
    <location>
        <begin position="28"/>
        <end position="53"/>
    </location>
</feature>
<gene>
    <name evidence="9" type="ORF">UY23_C0001G0083</name>
</gene>
<dbReference type="EMBL" id="LCPF01000001">
    <property type="protein sequence ID" value="KKU91477.1"/>
    <property type="molecule type" value="Genomic_DNA"/>
</dbReference>
<proteinExistence type="inferred from homology"/>
<dbReference type="PANTHER" id="PTHR13285:SF18">
    <property type="entry name" value="PROTEIN-CYSTEINE N-PALMITOYLTRANSFERASE RASP"/>
    <property type="match status" value="1"/>
</dbReference>
<feature type="transmembrane region" description="Helical" evidence="8">
    <location>
        <begin position="74"/>
        <end position="93"/>
    </location>
</feature>
<keyword evidence="3 7" id="KW-1003">Cell membrane</keyword>
<evidence type="ECO:0000256" key="5">
    <source>
        <dbReference type="ARBA" id="ARBA00022989"/>
    </source>
</evidence>